<sequence length="214" mass="23312">MKKLCRRKGTVHPSPPSISDHLTLLPATILTLAAALSPLDREVLAYLISSSSSSSSNFSLNQRKTQKTNTTTTTTSTGGGKGGDHPPSFGCNCFKCYTSYWARWDSSPNRQLIHEIIDAFEEGVSKRENSIRRRERRPRRGVLKGSSGHDELNRSEVSPSKEDFRESCLDLVEVTGCGGGGGGGDCGGEAEEGSVRKLVSFIGERFWSVWTLGK</sequence>
<name>A0ACB7X7E2_9ERIC</name>
<accession>A0ACB7X7E2</accession>
<proteinExistence type="predicted"/>
<organism evidence="1 2">
    <name type="scientific">Vaccinium darrowii</name>
    <dbReference type="NCBI Taxonomy" id="229202"/>
    <lineage>
        <taxon>Eukaryota</taxon>
        <taxon>Viridiplantae</taxon>
        <taxon>Streptophyta</taxon>
        <taxon>Embryophyta</taxon>
        <taxon>Tracheophyta</taxon>
        <taxon>Spermatophyta</taxon>
        <taxon>Magnoliopsida</taxon>
        <taxon>eudicotyledons</taxon>
        <taxon>Gunneridae</taxon>
        <taxon>Pentapetalae</taxon>
        <taxon>asterids</taxon>
        <taxon>Ericales</taxon>
        <taxon>Ericaceae</taxon>
        <taxon>Vaccinioideae</taxon>
        <taxon>Vaccinieae</taxon>
        <taxon>Vaccinium</taxon>
    </lineage>
</organism>
<evidence type="ECO:0000313" key="1">
    <source>
        <dbReference type="EMBL" id="KAH7836608.1"/>
    </source>
</evidence>
<gene>
    <name evidence="1" type="ORF">Vadar_003448</name>
</gene>
<reference evidence="1 2" key="1">
    <citation type="journal article" date="2021" name="Hortic Res">
        <title>High-quality reference genome and annotation aids understanding of berry development for evergreen blueberry (Vaccinium darrowii).</title>
        <authorList>
            <person name="Yu J."/>
            <person name="Hulse-Kemp A.M."/>
            <person name="Babiker E."/>
            <person name="Staton M."/>
        </authorList>
    </citation>
    <scope>NUCLEOTIDE SEQUENCE [LARGE SCALE GENOMIC DNA]</scope>
    <source>
        <strain evidence="2">cv. NJ 8807/NJ 8810</strain>
        <tissue evidence="1">Young leaf</tissue>
    </source>
</reference>
<protein>
    <submittedName>
        <fullName evidence="1">Uncharacterized protein</fullName>
    </submittedName>
</protein>
<dbReference type="EMBL" id="CM037156">
    <property type="protein sequence ID" value="KAH7836608.1"/>
    <property type="molecule type" value="Genomic_DNA"/>
</dbReference>
<evidence type="ECO:0000313" key="2">
    <source>
        <dbReference type="Proteomes" id="UP000828048"/>
    </source>
</evidence>
<dbReference type="Proteomes" id="UP000828048">
    <property type="component" value="Chromosome 6"/>
</dbReference>
<keyword evidence="2" id="KW-1185">Reference proteome</keyword>
<comment type="caution">
    <text evidence="1">The sequence shown here is derived from an EMBL/GenBank/DDBJ whole genome shotgun (WGS) entry which is preliminary data.</text>
</comment>